<dbReference type="InterPro" id="IPR003661">
    <property type="entry name" value="HisK_dim/P_dom"/>
</dbReference>
<dbReference type="CDD" id="cd00082">
    <property type="entry name" value="HisKA"/>
    <property type="match status" value="1"/>
</dbReference>
<dbReference type="Pfam" id="PF00512">
    <property type="entry name" value="HisKA"/>
    <property type="match status" value="1"/>
</dbReference>
<evidence type="ECO:0000256" key="5">
    <source>
        <dbReference type="ARBA" id="ARBA00022729"/>
    </source>
</evidence>
<evidence type="ECO:0000256" key="4">
    <source>
        <dbReference type="ARBA" id="ARBA00012438"/>
    </source>
</evidence>
<dbReference type="InterPro" id="IPR005467">
    <property type="entry name" value="His_kinase_dom"/>
</dbReference>
<dbReference type="Proteomes" id="UP000830401">
    <property type="component" value="Plasmid unnamed1"/>
</dbReference>
<keyword evidence="6" id="KW-0175">Coiled coil</keyword>
<keyword evidence="5" id="KW-0732">Signal</keyword>
<evidence type="ECO:0000256" key="2">
    <source>
        <dbReference type="ARBA" id="ARBA00004196"/>
    </source>
</evidence>
<dbReference type="PANTHER" id="PTHR46847">
    <property type="entry name" value="D-ALLOSE-BINDING PERIPLASMIC PROTEIN-RELATED"/>
    <property type="match status" value="1"/>
</dbReference>
<dbReference type="EC" id="2.7.13.3" evidence="4"/>
<dbReference type="Gene3D" id="1.10.287.130">
    <property type="match status" value="1"/>
</dbReference>
<evidence type="ECO:0000256" key="6">
    <source>
        <dbReference type="SAM" id="Coils"/>
    </source>
</evidence>
<evidence type="ECO:0000313" key="9">
    <source>
        <dbReference type="EMBL" id="UOQ68731.1"/>
    </source>
</evidence>
<dbReference type="Pfam" id="PF13407">
    <property type="entry name" value="Peripla_BP_4"/>
    <property type="match status" value="1"/>
</dbReference>
<proteinExistence type="inferred from homology"/>
<keyword evidence="9" id="KW-0614">Plasmid</keyword>
<feature type="transmembrane region" description="Helical" evidence="7">
    <location>
        <begin position="357"/>
        <end position="380"/>
    </location>
</feature>
<dbReference type="PANTHER" id="PTHR46847:SF1">
    <property type="entry name" value="D-ALLOSE-BINDING PERIPLASMIC PROTEIN-RELATED"/>
    <property type="match status" value="1"/>
</dbReference>
<dbReference type="InterPro" id="IPR028082">
    <property type="entry name" value="Peripla_BP_I"/>
</dbReference>
<comment type="subcellular location">
    <subcellularLocation>
        <location evidence="2">Cell envelope</location>
    </subcellularLocation>
</comment>
<organism evidence="9 10">
    <name type="scientific">Hymenobacter volaticus</name>
    <dbReference type="NCBI Taxonomy" id="2932254"/>
    <lineage>
        <taxon>Bacteria</taxon>
        <taxon>Pseudomonadati</taxon>
        <taxon>Bacteroidota</taxon>
        <taxon>Cytophagia</taxon>
        <taxon>Cytophagales</taxon>
        <taxon>Hymenobacteraceae</taxon>
        <taxon>Hymenobacter</taxon>
    </lineage>
</organism>
<dbReference type="InterPro" id="IPR036890">
    <property type="entry name" value="HATPase_C_sf"/>
</dbReference>
<dbReference type="PROSITE" id="PS50109">
    <property type="entry name" value="HIS_KIN"/>
    <property type="match status" value="1"/>
</dbReference>
<dbReference type="SUPFAM" id="SSF53822">
    <property type="entry name" value="Periplasmic binding protein-like I"/>
    <property type="match status" value="1"/>
</dbReference>
<dbReference type="Gene3D" id="3.30.565.10">
    <property type="entry name" value="Histidine kinase-like ATPase, C-terminal domain"/>
    <property type="match status" value="1"/>
</dbReference>
<dbReference type="InterPro" id="IPR036097">
    <property type="entry name" value="HisK_dim/P_sf"/>
</dbReference>
<evidence type="ECO:0000313" key="10">
    <source>
        <dbReference type="Proteomes" id="UP000830401"/>
    </source>
</evidence>
<geneLocation type="plasmid" evidence="9 10">
    <name>unnamed1</name>
</geneLocation>
<keyword evidence="7" id="KW-1133">Transmembrane helix</keyword>
<keyword evidence="7" id="KW-0472">Membrane</keyword>
<comment type="similarity">
    <text evidence="3">Belongs to the bacterial solute-binding protein 2 family.</text>
</comment>
<keyword evidence="7" id="KW-0812">Transmembrane</keyword>
<evidence type="ECO:0000256" key="7">
    <source>
        <dbReference type="SAM" id="Phobius"/>
    </source>
</evidence>
<gene>
    <name evidence="9" type="ORF">MUN86_23760</name>
</gene>
<evidence type="ECO:0000256" key="1">
    <source>
        <dbReference type="ARBA" id="ARBA00000085"/>
    </source>
</evidence>
<evidence type="ECO:0000259" key="8">
    <source>
        <dbReference type="PROSITE" id="PS50109"/>
    </source>
</evidence>
<dbReference type="SUPFAM" id="SSF47384">
    <property type="entry name" value="Homodimeric domain of signal transducing histidine kinase"/>
    <property type="match status" value="1"/>
</dbReference>
<keyword evidence="10" id="KW-1185">Reference proteome</keyword>
<dbReference type="SUPFAM" id="SSF55874">
    <property type="entry name" value="ATPase domain of HSP90 chaperone/DNA topoisomerase II/histidine kinase"/>
    <property type="match status" value="1"/>
</dbReference>
<comment type="catalytic activity">
    <reaction evidence="1">
        <text>ATP + protein L-histidine = ADP + protein N-phospho-L-histidine.</text>
        <dbReference type="EC" id="2.7.13.3"/>
    </reaction>
</comment>
<dbReference type="Gene3D" id="3.40.50.2300">
    <property type="match status" value="2"/>
</dbReference>
<accession>A0ABY4GDA9</accession>
<dbReference type="InterPro" id="IPR025997">
    <property type="entry name" value="SBP_2_dom"/>
</dbReference>
<protein>
    <recommendedName>
        <fullName evidence="4">histidine kinase</fullName>
        <ecNumber evidence="4">2.7.13.3</ecNumber>
    </recommendedName>
</protein>
<dbReference type="RefSeq" id="WP_245126218.1">
    <property type="nucleotide sequence ID" value="NZ_CP095062.1"/>
</dbReference>
<dbReference type="SMART" id="SM00388">
    <property type="entry name" value="HisKA"/>
    <property type="match status" value="1"/>
</dbReference>
<feature type="domain" description="Histidine kinase" evidence="8">
    <location>
        <begin position="424"/>
        <end position="556"/>
    </location>
</feature>
<dbReference type="CDD" id="cd06308">
    <property type="entry name" value="PBP1_sensor_kinase-like"/>
    <property type="match status" value="1"/>
</dbReference>
<name>A0ABY4GDA9_9BACT</name>
<reference evidence="9" key="1">
    <citation type="submission" date="2022-04" db="EMBL/GenBank/DDBJ databases">
        <title>Hymenobacter sp. isolated from the air.</title>
        <authorList>
            <person name="Won M."/>
            <person name="Lee C.-M."/>
            <person name="Woen H.-Y."/>
            <person name="Kwon S.-W."/>
        </authorList>
    </citation>
    <scope>NUCLEOTIDE SEQUENCE</scope>
    <source>
        <strain evidence="9">5420S-77</strain>
        <plasmid evidence="9">unnamed1</plasmid>
    </source>
</reference>
<evidence type="ECO:0000256" key="3">
    <source>
        <dbReference type="ARBA" id="ARBA00007639"/>
    </source>
</evidence>
<feature type="coiled-coil region" evidence="6">
    <location>
        <begin position="383"/>
        <end position="410"/>
    </location>
</feature>
<sequence length="556" mass="62603">MADLITSWRAFSRGSGQPTLLRRAVVLWWLCCCLAGCGPATPTPTYRIGFSQCTNGDAWRQAMLAGMKKELSFYPEVSFEIKDAKYNSALQEQQIKEFLQEGIDLLIVSANETEPVTPIVEEVYNRGIPVVILDRRTTSKLYTAYVGGNNIEVGQTAGNYVASLLKQQGQVLEILGAPGTSPAVDRHRGFTQALAAYPQLQLVAQVNSNWERPSVLDRLPTVLRQHPEVDLIFAHNDRLALGAYQVCKQLGLDRRIKIVGVDGLPGMHGGIQLVQDGIINATLLYSPGGEEAIRMAMKILRKEPYEKENSLSTMVIDSTNVLTMRLQTEKLTSQQQDIQRQQQLLRQQRDTYASQQIVLYVLAAALLGAAVLGLIAFRAFRANRRINQQLGQQNEEIRSQRNQIQEFAERARVETEAKLRFFTNFSHELRTPLTLILGPVEEMLTSTDLPAPHRQDVGLIRRNAQRLLQLVNQLMDFRKIDVGKMPVRATEGNLVAFVREIMDVFEKPARQRGIVLRFLPAEPVIRLWFDVNILDKVFFNLLSNALKFTPTGARLQ</sequence>
<dbReference type="EMBL" id="CP095062">
    <property type="protein sequence ID" value="UOQ68731.1"/>
    <property type="molecule type" value="Genomic_DNA"/>
</dbReference>